<gene>
    <name evidence="3" type="ORF">H8Z77_01420</name>
</gene>
<feature type="domain" description="Glycosyl transferase family 1" evidence="1">
    <location>
        <begin position="219"/>
        <end position="384"/>
    </location>
</feature>
<proteinExistence type="predicted"/>
<dbReference type="Pfam" id="PF13439">
    <property type="entry name" value="Glyco_transf_4"/>
    <property type="match status" value="1"/>
</dbReference>
<dbReference type="PANTHER" id="PTHR45947">
    <property type="entry name" value="SULFOQUINOVOSYL TRANSFERASE SQD2"/>
    <property type="match status" value="1"/>
</dbReference>
<dbReference type="RefSeq" id="WP_186995935.1">
    <property type="nucleotide sequence ID" value="NZ_JACOQK010000001.1"/>
</dbReference>
<dbReference type="Pfam" id="PF00534">
    <property type="entry name" value="Glycos_transf_1"/>
    <property type="match status" value="1"/>
</dbReference>
<name>A0ABR7IP93_9CLOT</name>
<dbReference type="InterPro" id="IPR001296">
    <property type="entry name" value="Glyco_trans_1"/>
</dbReference>
<dbReference type="Proteomes" id="UP000649151">
    <property type="component" value="Unassembled WGS sequence"/>
</dbReference>
<accession>A0ABR7IP93</accession>
<dbReference type="CDD" id="cd03794">
    <property type="entry name" value="GT4_WbuB-like"/>
    <property type="match status" value="1"/>
</dbReference>
<reference evidence="3 4" key="1">
    <citation type="submission" date="2020-08" db="EMBL/GenBank/DDBJ databases">
        <title>Genome public.</title>
        <authorList>
            <person name="Liu C."/>
            <person name="Sun Q."/>
        </authorList>
    </citation>
    <scope>NUCLEOTIDE SEQUENCE [LARGE SCALE GENOMIC DNA]</scope>
    <source>
        <strain evidence="3 4">NSJ-27</strain>
    </source>
</reference>
<evidence type="ECO:0000259" key="2">
    <source>
        <dbReference type="Pfam" id="PF13439"/>
    </source>
</evidence>
<protein>
    <submittedName>
        <fullName evidence="3">Glycosyltransferase family 4 protein</fullName>
    </submittedName>
</protein>
<dbReference type="EMBL" id="JACOQK010000001">
    <property type="protein sequence ID" value="MBC5786687.1"/>
    <property type="molecule type" value="Genomic_DNA"/>
</dbReference>
<dbReference type="PANTHER" id="PTHR45947:SF3">
    <property type="entry name" value="SULFOQUINOVOSYL TRANSFERASE SQD2"/>
    <property type="match status" value="1"/>
</dbReference>
<sequence length="421" mass="47700">MNILEFKQYFEPEIAGGIALDANTAEDLAEKGHDVYLFTPRPTRGITKETIKATPKYETRIDGRLKIHRYRMFGEKKNIYLRAIRYILCACKQLWHGLRLKNVDLIFAGSTPPFQGIVVALIKRVKKVPFVFNLQDIFPDSMLSAGIAKQGGLIWNIGEWIAKRTYETADHIIVISEAMRDNLLEKNVPKEKIHIVYNWVDEKAVHPIARYNNSLYLELGIPDYEFTVVYAGNLGLAQGIEVILKAAKRLNSDKRIGFVIFGNGANEEMVRKFLLTEKLEHVHLYPLQPYEKVSEVYSIGDACLVCGKSGLGKNAMPSKTWSIMACGKPILASFDSNSLLEKIIVQHDCGLFSKAEDDELLAASIMELAQNKERALQMGKNARKFIENNLSRKPCTDKICNVIQQAYDEYYDLKETSVEKG</sequence>
<evidence type="ECO:0000313" key="4">
    <source>
        <dbReference type="Proteomes" id="UP000649151"/>
    </source>
</evidence>
<evidence type="ECO:0000259" key="1">
    <source>
        <dbReference type="Pfam" id="PF00534"/>
    </source>
</evidence>
<dbReference type="SUPFAM" id="SSF53756">
    <property type="entry name" value="UDP-Glycosyltransferase/glycogen phosphorylase"/>
    <property type="match status" value="1"/>
</dbReference>
<dbReference type="Gene3D" id="3.40.50.2000">
    <property type="entry name" value="Glycogen Phosphorylase B"/>
    <property type="match status" value="2"/>
</dbReference>
<organism evidence="3 4">
    <name type="scientific">Clostridium facile</name>
    <dbReference type="NCBI Taxonomy" id="2763035"/>
    <lineage>
        <taxon>Bacteria</taxon>
        <taxon>Bacillati</taxon>
        <taxon>Bacillota</taxon>
        <taxon>Clostridia</taxon>
        <taxon>Eubacteriales</taxon>
        <taxon>Clostridiaceae</taxon>
        <taxon>Clostridium</taxon>
    </lineage>
</organism>
<keyword evidence="4" id="KW-1185">Reference proteome</keyword>
<feature type="domain" description="Glycosyltransferase subfamily 4-like N-terminal" evidence="2">
    <location>
        <begin position="23"/>
        <end position="202"/>
    </location>
</feature>
<dbReference type="InterPro" id="IPR028098">
    <property type="entry name" value="Glyco_trans_4-like_N"/>
</dbReference>
<evidence type="ECO:0000313" key="3">
    <source>
        <dbReference type="EMBL" id="MBC5786687.1"/>
    </source>
</evidence>
<comment type="caution">
    <text evidence="3">The sequence shown here is derived from an EMBL/GenBank/DDBJ whole genome shotgun (WGS) entry which is preliminary data.</text>
</comment>
<dbReference type="InterPro" id="IPR050194">
    <property type="entry name" value="Glycosyltransferase_grp1"/>
</dbReference>